<dbReference type="AlphaFoldDB" id="A0A5K3EP15"/>
<reference evidence="3" key="1">
    <citation type="submission" date="2019-11" db="UniProtKB">
        <authorList>
            <consortium name="WormBaseParasite"/>
        </authorList>
    </citation>
    <scope>IDENTIFICATION</scope>
</reference>
<organism evidence="3">
    <name type="scientific">Mesocestoides corti</name>
    <name type="common">Flatworm</name>
    <dbReference type="NCBI Taxonomy" id="53468"/>
    <lineage>
        <taxon>Eukaryota</taxon>
        <taxon>Metazoa</taxon>
        <taxon>Spiralia</taxon>
        <taxon>Lophotrochozoa</taxon>
        <taxon>Platyhelminthes</taxon>
        <taxon>Cestoda</taxon>
        <taxon>Eucestoda</taxon>
        <taxon>Cyclophyllidea</taxon>
        <taxon>Mesocestoididae</taxon>
        <taxon>Mesocestoides</taxon>
    </lineage>
</organism>
<name>A0A5K3EP15_MESCO</name>
<dbReference type="PANTHER" id="PTHR12756">
    <property type="entry name" value="CYTOSOLIC CARBOXYPEPTIDASE"/>
    <property type="match status" value="1"/>
</dbReference>
<proteinExistence type="predicted"/>
<dbReference type="InterPro" id="IPR050821">
    <property type="entry name" value="Cytosolic_carboxypeptidase"/>
</dbReference>
<feature type="domain" description="Cytosolic carboxypeptidase N-terminal" evidence="2">
    <location>
        <begin position="171"/>
        <end position="231"/>
    </location>
</feature>
<protein>
    <submittedName>
        <fullName evidence="3">Pepdidase_M14_N domain-containing protein</fullName>
    </submittedName>
</protein>
<dbReference type="PANTHER" id="PTHR12756:SF11">
    <property type="entry name" value="CYTOSOLIC CARBOXYPEPTIDASE 1"/>
    <property type="match status" value="1"/>
</dbReference>
<evidence type="ECO:0000313" key="3">
    <source>
        <dbReference type="WBParaSite" id="MCU_001641-RC"/>
    </source>
</evidence>
<dbReference type="Gene3D" id="2.60.40.3120">
    <property type="match status" value="1"/>
</dbReference>
<dbReference type="Pfam" id="PF18027">
    <property type="entry name" value="Pepdidase_M14_N"/>
    <property type="match status" value="1"/>
</dbReference>
<evidence type="ECO:0000259" key="2">
    <source>
        <dbReference type="Pfam" id="PF18027"/>
    </source>
</evidence>
<sequence>MLSSAKEADSAASKYLVAARHVYGLLDHAIRQPEKLVAYPDLINASGPPFPEPFHSGHLDPSQFLSLRQVMVPPSTESDSTLDIDSTTLLRTTQSEAAPFSLHGLCHTEVLDDVRRIVDADDIIDRVVFDLDALITHPPWPQEPQLSQSFLSNSDEFLLGKFDYEMGHLQFESRFESGNLRKVIQVRQNEYDLILSPDLNTRSHIQWFYFRVCNIDSMCRYRFNIINLEKPESQYNGGMSM</sequence>
<accession>A0A5K3EP15</accession>
<evidence type="ECO:0000256" key="1">
    <source>
        <dbReference type="ARBA" id="ARBA00001947"/>
    </source>
</evidence>
<dbReference type="InterPro" id="IPR040626">
    <property type="entry name" value="Pepdidase_M14_N"/>
</dbReference>
<comment type="cofactor">
    <cofactor evidence="1">
        <name>Zn(2+)</name>
        <dbReference type="ChEBI" id="CHEBI:29105"/>
    </cofactor>
</comment>
<dbReference type="WBParaSite" id="MCU_001641-RC">
    <property type="protein sequence ID" value="MCU_001641-RC"/>
    <property type="gene ID" value="MCU_001641"/>
</dbReference>